<dbReference type="EMBL" id="JACRTI010000048">
    <property type="protein sequence ID" value="MBC8603155.1"/>
    <property type="molecule type" value="Genomic_DNA"/>
</dbReference>
<evidence type="ECO:0000313" key="3">
    <source>
        <dbReference type="Proteomes" id="UP000256321"/>
    </source>
</evidence>
<reference evidence="2 3" key="1">
    <citation type="submission" date="2018-07" db="EMBL/GenBank/DDBJ databases">
        <title>Parabacteroides acidifaciens nov. sp., isolated from human feces.</title>
        <authorList>
            <person name="Wang Y.J."/>
        </authorList>
    </citation>
    <scope>NUCLEOTIDE SEQUENCE [LARGE SCALE GENOMIC DNA]</scope>
    <source>
        <strain evidence="2 3">426-9</strain>
    </source>
</reference>
<reference evidence="1 4" key="2">
    <citation type="submission" date="2020-08" db="EMBL/GenBank/DDBJ databases">
        <title>Genome public.</title>
        <authorList>
            <person name="Liu C."/>
            <person name="Sun Q."/>
        </authorList>
    </citation>
    <scope>NUCLEOTIDE SEQUENCE [LARGE SCALE GENOMIC DNA]</scope>
    <source>
        <strain evidence="1 4">426_9</strain>
    </source>
</reference>
<accession>A0A3D8HAX8</accession>
<dbReference type="RefSeq" id="WP_115500649.1">
    <property type="nucleotide sequence ID" value="NZ_JACRTI010000048.1"/>
</dbReference>
<comment type="caution">
    <text evidence="2">The sequence shown here is derived from an EMBL/GenBank/DDBJ whole genome shotgun (WGS) entry which is preliminary data.</text>
</comment>
<dbReference type="EMBL" id="QREV01000048">
    <property type="protein sequence ID" value="RDU48088.1"/>
    <property type="molecule type" value="Genomic_DNA"/>
</dbReference>
<sequence>MKLSIVDRIIIDQSILPEAGTIEAIKTIISIRKKLAFSQAEMMGLSISKPYGNIVQIDKVTPEMVVRETDYPLAENEIIFLKNMSKNCNENGWVTMDSLDTIEMILNYNEQ</sequence>
<gene>
    <name evidence="2" type="ORF">DWU89_16090</name>
    <name evidence="1" type="ORF">H8784_15700</name>
</gene>
<keyword evidence="4" id="KW-1185">Reference proteome</keyword>
<organism evidence="2 3">
    <name type="scientific">Parabacteroides acidifaciens</name>
    <dbReference type="NCBI Taxonomy" id="2290935"/>
    <lineage>
        <taxon>Bacteria</taxon>
        <taxon>Pseudomonadati</taxon>
        <taxon>Bacteroidota</taxon>
        <taxon>Bacteroidia</taxon>
        <taxon>Bacteroidales</taxon>
        <taxon>Tannerellaceae</taxon>
        <taxon>Parabacteroides</taxon>
    </lineage>
</organism>
<evidence type="ECO:0000313" key="4">
    <source>
        <dbReference type="Proteomes" id="UP000629596"/>
    </source>
</evidence>
<dbReference type="Proteomes" id="UP000256321">
    <property type="component" value="Unassembled WGS sequence"/>
</dbReference>
<protein>
    <submittedName>
        <fullName evidence="2">Uncharacterized protein</fullName>
    </submittedName>
</protein>
<proteinExistence type="predicted"/>
<evidence type="ECO:0000313" key="2">
    <source>
        <dbReference type="EMBL" id="RDU48088.1"/>
    </source>
</evidence>
<dbReference type="Proteomes" id="UP000629596">
    <property type="component" value="Unassembled WGS sequence"/>
</dbReference>
<evidence type="ECO:0000313" key="1">
    <source>
        <dbReference type="EMBL" id="MBC8603155.1"/>
    </source>
</evidence>
<dbReference type="AlphaFoldDB" id="A0A3D8HAX8"/>
<name>A0A3D8HAX8_9BACT</name>